<feature type="compositionally biased region" description="Acidic residues" evidence="8">
    <location>
        <begin position="287"/>
        <end position="304"/>
    </location>
</feature>
<evidence type="ECO:0000313" key="11">
    <source>
        <dbReference type="EMBL" id="KMQ91056.1"/>
    </source>
</evidence>
<keyword evidence="6" id="KW-0511">Multifunctional enzyme</keyword>
<feature type="coiled-coil region" evidence="7">
    <location>
        <begin position="1699"/>
        <end position="1726"/>
    </location>
</feature>
<feature type="region of interest" description="Disordered" evidence="8">
    <location>
        <begin position="2221"/>
        <end position="2261"/>
    </location>
</feature>
<gene>
    <name evidence="11" type="ORF">RF55_9123</name>
</gene>
<feature type="compositionally biased region" description="Acidic residues" evidence="8">
    <location>
        <begin position="688"/>
        <end position="699"/>
    </location>
</feature>
<feature type="compositionally biased region" description="Low complexity" evidence="8">
    <location>
        <begin position="851"/>
        <end position="862"/>
    </location>
</feature>
<dbReference type="EMBL" id="LBMM01005970">
    <property type="protein sequence ID" value="KMQ91056.1"/>
    <property type="molecule type" value="Genomic_DNA"/>
</dbReference>
<sequence length="2745" mass="318665">MNPMRFVKKFERVAQYEVRDDAEQLYFLGKCLKDQAAIWFELQDFDTIEDAKDEFIRYFWGEEQQAKFREKIYTGRYKQIKESRMADYALDLARQAKMLEPPMGDREFIRAIKRHFEKETTREIRTTTATSVAELVTLLDEIQDEKDSANKTRAEEKTSTAKTGYFNRRSDQPRYPTRGQRYQPNRYGRNGGGNPNRMKALPWYNNANKPNDGTRKTGFKTKTKSGNEAKTEKKDENTARGKKNTDKDKTNRGKAVGALRKKTSESESDESRRDEKEEEAYRSDGTNSEEIEETRDDSESEEEDTKQLAIVRTCKIIKDLEEIELKQENGIKGRPIVIAKVGENRIITLIDSGADFSVMSKETFERIQKGDSEMRRIPIKKCTMRGAFKEKGQTIPCKVQIEVKIEDKILTQEFYVAEKLIYPMILGCNALEKFRANMAWREGKFSVKFNDGNDESERPNAKKSNEREEDNIAARKNAKSKNKKKKKKPRGETVKAIEREKIKEETSKVDKKKKNKPKFKEKNWLTINRSTSDEESTTSTETSEESDEPKGYHEIKKKIQRGMEKIKKRRRRRRGTKAKNSDSETETNTSNGETKKKKRERKTRVGKWNKARDVESTEESDDDETNTSESRIIGKNNRGRKIKAIGGLTREKSDEDVENDRTSEEENSDRSETNSDNEETEIQRTDDSEISESENAEMESIDRTETGTEENSNDDESSVEDINGAIDTDEQISSSMLDTEKETYDERDETEPTNEMSEIYRSNSENDPEEEETSDVERDDDEDRYTSESSEIERYGRESQIASIEDTSEDEESEATNDDEEAETSDIEENNDDESRDESNNEISNNEESESTNRSTETTATEDTSEDEKSETTDDDEEARTSGIDGSDDDEDRVESNDETSNSEETEPTNRSIETNTSGFEESETETEESERIIPAIKGNPREKEESENDSIQDTSKKKRTTRKRKKTKTIESRSRDREKLEKVLDKYEKVFEDGIGRVKHYKHRIEMIDEKGFKRKTYPVPEVYKERVKNHIADWEKQGIVEKAPTQYISPLVTVVKKSGDLRVCLDARELNKKMRNDHAQPPTIEEIFNKIGNRKLFTTLDVTQAFWQIPLEKESKKYTGFIFNNQSYVFRRMPFGLKTAGASFTRAMNKALNDETMNYVLVYLDDILIASNSMREHLTHIETVLEKLQRVGFKLNRDKCEFARSEIRFLGHTFNEITADINEETRSAIRSFPRPTNKKGIQAFLGLANWDRRFIKNLARKTRPLEMLLKKDAKFDWTKEQQDAFDEIKEAFEDAPVLYLARPDRRFGVEIDASKTGLGARLYQYESNENEKKYTVAYASRSLKKAEMNYTITELECLALEFDLEIRHIPGKENKIADCLSRQYETEATNEKGDEEIKICAMLRHDDATDTTVWIDLIRQAQTRDDELLTLSERRPDKYKTRDGLIRVGEGPNERIAIPKEIAWELTDLIHRFLVHFGTDKTIEFVSRFFKIKNMERIVRDMVASCETCIASKYYTRPTRGEEYYELPNDRDKVVSLDLFGPLPTTKGGKKYIIVLMDQFTKLTKCYPINNQRLETIIETLDAKYFNEIGIPETILTDNGGQFVTDKWKEYAERVGFMVRRTSPYNPQSNPVERVMRELGRVMRAYFHDRQTQWNRIVPRFERTVNNTEHFSTGGVPIELYPEIDEKLEIDPRIYPEEETRIDVEQKREQMKQYLERKASARKRQTDKHGAAKKFQPGDKVWLKVHRRSDASRKLTKKIHRVYEGPYKIREIIRRNAYLIENLDGGAIGVVNARKLRPHREARLKPPLKDEEEINGNVGVIRIVPIEKLTKKEGTSQELTTETGKPVKKKRRNDASTDDETPETKKSATKTENRTAKIIVSKESRRNARKASRERGNESEINITETGKSKGKSPIPTEKTSRLEGGEEKETRETDRKNWNARTETTENETIERKKTEREGTCARNNIKEPNRPESKMEGGTAITRREEIKRKLNIAEKNRSKREAIWNELINEGKEIQVYGATGRIEIVDREREKYAITERKRNSTTVWKMERWPAERKNKTDNDATRRDRNRKTKNIEKYDETIKIERTINESMIKREINDEEKAKSSTDENPAPEEETAVRKREEDARIKSCKSDKKDTIKHTDRIAKWRWSDNEKDNPNENVVTVQTATTMVPETEKREKLNRWNNEDKLKRSNETLMIIDGKPMAINVIEKTRRELTAETTNETSHEPEANARSGEKPAGGDATSGAQSCESVRGEKTCEYARANELKNERALRESGQTKINETNYSGIPTRYATRRERDEARIETLNAIVRELRENAQSRANATDSARDETVPSESEREKNDLESLIDEIRKEVRENQSDGELKTRVPNANRGVDETRENATRQAREEQRTKKEKMDYGKPVRRNLEELATEEKRLREEIKRFLGTREKALQAERRRTIRVEKLRRIVERLREAPEEIQESDGEETMTELVKKVKERSVDTMAFRDKFDIVSKDSGPTITYTMDATLRADAAIADWIDKPIRIMYEIRNGNVQRDVDAEWSERIKFHSVEQQQQQQQIRTEKTAIDKSATRDAKNETETSTSQCNVKAREKNTARDKKNTNGKTKRVSKTTPESRKNPVIRITKIEKVKPTGNRGFKELTQLVKHSNEKIIVSGKRKQESRRGSYKEESSGNESDEDFVEYKRRKQNNRSLKESDEEREINNTSTNVTSEPGECLEDSIPSTSRQEGGMQPVTDCSPG</sequence>
<feature type="compositionally biased region" description="Acidic residues" evidence="8">
    <location>
        <begin position="616"/>
        <end position="626"/>
    </location>
</feature>
<feature type="compositionally biased region" description="Basic and acidic residues" evidence="8">
    <location>
        <begin position="2663"/>
        <end position="2676"/>
    </location>
</feature>
<dbReference type="PROSITE" id="PS50994">
    <property type="entry name" value="INTEGRASE"/>
    <property type="match status" value="1"/>
</dbReference>
<dbReference type="GO" id="GO:0042575">
    <property type="term" value="C:DNA polymerase complex"/>
    <property type="evidence" value="ECO:0007669"/>
    <property type="project" value="UniProtKB-ARBA"/>
</dbReference>
<feature type="compositionally biased region" description="Basic and acidic residues" evidence="8">
    <location>
        <begin position="455"/>
        <end position="473"/>
    </location>
</feature>
<feature type="compositionally biased region" description="Basic residues" evidence="8">
    <location>
        <begin position="595"/>
        <end position="609"/>
    </location>
</feature>
<dbReference type="InterPro" id="IPR043128">
    <property type="entry name" value="Rev_trsase/Diguanyl_cyclase"/>
</dbReference>
<feature type="compositionally biased region" description="Polar residues" evidence="8">
    <location>
        <begin position="753"/>
        <end position="765"/>
    </location>
</feature>
<feature type="region of interest" description="Disordered" evidence="8">
    <location>
        <begin position="2555"/>
        <end position="2627"/>
    </location>
</feature>
<dbReference type="SUPFAM" id="SSF53098">
    <property type="entry name" value="Ribonuclease H-like"/>
    <property type="match status" value="1"/>
</dbReference>
<proteinExistence type="predicted"/>
<feature type="region of interest" description="Disordered" evidence="8">
    <location>
        <begin position="2657"/>
        <end position="2745"/>
    </location>
</feature>
<dbReference type="InterPro" id="IPR021109">
    <property type="entry name" value="Peptidase_aspartic_dom_sf"/>
</dbReference>
<dbReference type="Gene3D" id="2.40.70.10">
    <property type="entry name" value="Acid Proteases"/>
    <property type="match status" value="1"/>
</dbReference>
<keyword evidence="2" id="KW-0808">Transferase</keyword>
<feature type="compositionally biased region" description="Acidic residues" evidence="8">
    <location>
        <begin position="806"/>
        <end position="836"/>
    </location>
</feature>
<dbReference type="InterPro" id="IPR012337">
    <property type="entry name" value="RNaseH-like_sf"/>
</dbReference>
<feature type="compositionally biased region" description="Acidic residues" evidence="8">
    <location>
        <begin position="863"/>
        <end position="878"/>
    </location>
</feature>
<dbReference type="GO" id="GO:0003676">
    <property type="term" value="F:nucleic acid binding"/>
    <property type="evidence" value="ECO:0007669"/>
    <property type="project" value="InterPro"/>
</dbReference>
<dbReference type="Pfam" id="PF17921">
    <property type="entry name" value="Integrase_H2C2"/>
    <property type="match status" value="1"/>
</dbReference>
<feature type="region of interest" description="Disordered" evidence="8">
    <location>
        <begin position="146"/>
        <end position="306"/>
    </location>
</feature>
<dbReference type="Pfam" id="PF17919">
    <property type="entry name" value="RT_RNaseH_2"/>
    <property type="match status" value="1"/>
</dbReference>
<feature type="region of interest" description="Disordered" evidence="8">
    <location>
        <begin position="448"/>
        <end position="977"/>
    </location>
</feature>
<feature type="domain" description="Reverse transcriptase" evidence="9">
    <location>
        <begin position="1037"/>
        <end position="1216"/>
    </location>
</feature>
<evidence type="ECO:0000259" key="10">
    <source>
        <dbReference type="PROSITE" id="PS50994"/>
    </source>
</evidence>
<feature type="compositionally biased region" description="Acidic residues" evidence="8">
    <location>
        <begin position="886"/>
        <end position="907"/>
    </location>
</feature>
<dbReference type="InterPro" id="IPR001584">
    <property type="entry name" value="Integrase_cat-core"/>
</dbReference>
<dbReference type="PaxDb" id="67767-A0A0J7KLE3"/>
<protein>
    <recommendedName>
        <fullName evidence="1">RNA-directed DNA polymerase</fullName>
        <ecNumber evidence="1">2.7.7.49</ecNumber>
    </recommendedName>
</protein>
<dbReference type="PANTHER" id="PTHR37984">
    <property type="entry name" value="PROTEIN CBG26694"/>
    <property type="match status" value="1"/>
</dbReference>
<evidence type="ECO:0000313" key="12">
    <source>
        <dbReference type="Proteomes" id="UP000036403"/>
    </source>
</evidence>
<dbReference type="EC" id="2.7.7.49" evidence="1"/>
<dbReference type="SUPFAM" id="SSF56672">
    <property type="entry name" value="DNA/RNA polymerases"/>
    <property type="match status" value="1"/>
</dbReference>
<organism evidence="11 12">
    <name type="scientific">Lasius niger</name>
    <name type="common">Black garden ant</name>
    <dbReference type="NCBI Taxonomy" id="67767"/>
    <lineage>
        <taxon>Eukaryota</taxon>
        <taxon>Metazoa</taxon>
        <taxon>Ecdysozoa</taxon>
        <taxon>Arthropoda</taxon>
        <taxon>Hexapoda</taxon>
        <taxon>Insecta</taxon>
        <taxon>Pterygota</taxon>
        <taxon>Neoptera</taxon>
        <taxon>Endopterygota</taxon>
        <taxon>Hymenoptera</taxon>
        <taxon>Apocrita</taxon>
        <taxon>Aculeata</taxon>
        <taxon>Formicoidea</taxon>
        <taxon>Formicidae</taxon>
        <taxon>Formicinae</taxon>
        <taxon>Lasius</taxon>
        <taxon>Lasius</taxon>
    </lineage>
</organism>
<feature type="compositionally biased region" description="Basic and acidic residues" evidence="8">
    <location>
        <begin position="1864"/>
        <end position="1900"/>
    </location>
</feature>
<feature type="region of interest" description="Disordered" evidence="8">
    <location>
        <begin position="2324"/>
        <end position="2403"/>
    </location>
</feature>
<feature type="compositionally biased region" description="Basic and acidic residues" evidence="8">
    <location>
        <begin position="225"/>
        <end position="251"/>
    </location>
</feature>
<dbReference type="Gene3D" id="3.30.70.270">
    <property type="match status" value="2"/>
</dbReference>
<feature type="compositionally biased region" description="Basic and acidic residues" evidence="8">
    <location>
        <begin position="262"/>
        <end position="282"/>
    </location>
</feature>
<feature type="compositionally biased region" description="Basic and acidic residues" evidence="8">
    <location>
        <begin position="2098"/>
        <end position="2112"/>
    </location>
</feature>
<dbReference type="CDD" id="cd01647">
    <property type="entry name" value="RT_LTR"/>
    <property type="match status" value="1"/>
</dbReference>
<evidence type="ECO:0000256" key="1">
    <source>
        <dbReference type="ARBA" id="ARBA00012493"/>
    </source>
</evidence>
<keyword evidence="3" id="KW-0548">Nucleotidyltransferase</keyword>
<feature type="compositionally biased region" description="Basic residues" evidence="8">
    <location>
        <begin position="957"/>
        <end position="968"/>
    </location>
</feature>
<feature type="compositionally biased region" description="Acidic residues" evidence="8">
    <location>
        <begin position="766"/>
        <end position="783"/>
    </location>
</feature>
<dbReference type="GO" id="GO:0004519">
    <property type="term" value="F:endonuclease activity"/>
    <property type="evidence" value="ECO:0007669"/>
    <property type="project" value="UniProtKB-KW"/>
</dbReference>
<dbReference type="InterPro" id="IPR036397">
    <property type="entry name" value="RNaseH_sf"/>
</dbReference>
<dbReference type="Gene3D" id="1.10.340.70">
    <property type="match status" value="1"/>
</dbReference>
<feature type="compositionally biased region" description="Basic residues" evidence="8">
    <location>
        <begin position="476"/>
        <end position="489"/>
    </location>
</feature>
<dbReference type="InterPro" id="IPR050951">
    <property type="entry name" value="Retrovirus_Pol_polyprotein"/>
</dbReference>
<evidence type="ECO:0000256" key="3">
    <source>
        <dbReference type="ARBA" id="ARBA00022695"/>
    </source>
</evidence>
<feature type="region of interest" description="Disordered" evidence="8">
    <location>
        <begin position="1835"/>
        <end position="1960"/>
    </location>
</feature>
<dbReference type="GO" id="GO:0015074">
    <property type="term" value="P:DNA integration"/>
    <property type="evidence" value="ECO:0007669"/>
    <property type="project" value="InterPro"/>
</dbReference>
<dbReference type="Pfam" id="PF00665">
    <property type="entry name" value="rve"/>
    <property type="match status" value="1"/>
</dbReference>
<dbReference type="Pfam" id="PF00078">
    <property type="entry name" value="RVT_1"/>
    <property type="match status" value="1"/>
</dbReference>
<reference evidence="11 12" key="1">
    <citation type="submission" date="2015-04" db="EMBL/GenBank/DDBJ databases">
        <title>Lasius niger genome sequencing.</title>
        <authorList>
            <person name="Konorov E.A."/>
            <person name="Nikitin M.A."/>
            <person name="Kirill M.V."/>
            <person name="Chang P."/>
        </authorList>
    </citation>
    <scope>NUCLEOTIDE SEQUENCE [LARGE SCALE GENOMIC DNA]</scope>
    <source>
        <tissue evidence="11">Whole</tissue>
    </source>
</reference>
<dbReference type="InterPro" id="IPR000477">
    <property type="entry name" value="RT_dom"/>
</dbReference>
<dbReference type="InterPro" id="IPR041588">
    <property type="entry name" value="Integrase_H2C2"/>
</dbReference>
<keyword evidence="4" id="KW-0540">Nuclease</keyword>
<dbReference type="FunFam" id="3.30.70.270:FF:000020">
    <property type="entry name" value="Transposon Tf2-6 polyprotein-like Protein"/>
    <property type="match status" value="1"/>
</dbReference>
<dbReference type="PANTHER" id="PTHR37984:SF5">
    <property type="entry name" value="PROTEIN NYNRIN-LIKE"/>
    <property type="match status" value="1"/>
</dbReference>
<feature type="compositionally biased region" description="Basic and acidic residues" evidence="8">
    <location>
        <begin position="2122"/>
        <end position="2143"/>
    </location>
</feature>
<feature type="compositionally biased region" description="Basic residues" evidence="8">
    <location>
        <begin position="555"/>
        <end position="577"/>
    </location>
</feature>
<name>A0A0J7KLE3_LASNI</name>
<dbReference type="OrthoDB" id="7692176at2759"/>
<keyword evidence="12" id="KW-1185">Reference proteome</keyword>
<keyword evidence="5" id="KW-0255">Endonuclease</keyword>
<dbReference type="InterPro" id="IPR041577">
    <property type="entry name" value="RT_RNaseH_2"/>
</dbReference>
<evidence type="ECO:0000259" key="9">
    <source>
        <dbReference type="PROSITE" id="PS50878"/>
    </source>
</evidence>
<evidence type="ECO:0000256" key="5">
    <source>
        <dbReference type="ARBA" id="ARBA00022759"/>
    </source>
</evidence>
<dbReference type="PROSITE" id="PS50878">
    <property type="entry name" value="RT_POL"/>
    <property type="match status" value="1"/>
</dbReference>
<feature type="compositionally biased region" description="Basic and acidic residues" evidence="8">
    <location>
        <begin position="649"/>
        <end position="673"/>
    </location>
</feature>
<feature type="compositionally biased region" description="Basic and acidic residues" evidence="8">
    <location>
        <begin position="1921"/>
        <end position="1940"/>
    </location>
</feature>
<feature type="compositionally biased region" description="Basic and acidic residues" evidence="8">
    <location>
        <begin position="2333"/>
        <end position="2372"/>
    </location>
</feature>
<feature type="compositionally biased region" description="Basic and acidic residues" evidence="8">
    <location>
        <begin position="2566"/>
        <end position="2584"/>
    </location>
</feature>
<feature type="compositionally biased region" description="Basic and acidic residues" evidence="8">
    <location>
        <begin position="2230"/>
        <end position="2242"/>
    </location>
</feature>
<keyword evidence="7" id="KW-0175">Coiled coil</keyword>
<evidence type="ECO:0000256" key="6">
    <source>
        <dbReference type="ARBA" id="ARBA00023268"/>
    </source>
</evidence>
<feature type="compositionally biased region" description="Basic and acidic residues" evidence="8">
    <location>
        <begin position="2594"/>
        <end position="2606"/>
    </location>
</feature>
<keyword evidence="5" id="KW-0378">Hydrolase</keyword>
<feature type="region of interest" description="Disordered" evidence="8">
    <location>
        <begin position="2098"/>
        <end position="2143"/>
    </location>
</feature>
<dbReference type="InterPro" id="IPR043502">
    <property type="entry name" value="DNA/RNA_pol_sf"/>
</dbReference>
<comment type="caution">
    <text evidence="11">The sequence shown here is derived from an EMBL/GenBank/DDBJ whole genome shotgun (WGS) entry which is preliminary data.</text>
</comment>
<evidence type="ECO:0000256" key="2">
    <source>
        <dbReference type="ARBA" id="ARBA00022679"/>
    </source>
</evidence>
<dbReference type="Proteomes" id="UP000036403">
    <property type="component" value="Unassembled WGS sequence"/>
</dbReference>
<feature type="compositionally biased region" description="Basic and acidic residues" evidence="8">
    <location>
        <begin position="490"/>
        <end position="509"/>
    </location>
</feature>
<evidence type="ECO:0000256" key="4">
    <source>
        <dbReference type="ARBA" id="ARBA00022722"/>
    </source>
</evidence>
<evidence type="ECO:0000256" key="7">
    <source>
        <dbReference type="SAM" id="Coils"/>
    </source>
</evidence>
<dbReference type="CDD" id="cd00303">
    <property type="entry name" value="retropepsin_like"/>
    <property type="match status" value="1"/>
</dbReference>
<accession>A0A0J7KLE3</accession>
<evidence type="ECO:0000256" key="8">
    <source>
        <dbReference type="SAM" id="MobiDB-lite"/>
    </source>
</evidence>
<feature type="compositionally biased region" description="Basic and acidic residues" evidence="8">
    <location>
        <begin position="146"/>
        <end position="159"/>
    </location>
</feature>
<dbReference type="GO" id="GO:0003964">
    <property type="term" value="F:RNA-directed DNA polymerase activity"/>
    <property type="evidence" value="ECO:0007669"/>
    <property type="project" value="UniProtKB-EC"/>
</dbReference>
<feature type="non-terminal residue" evidence="11">
    <location>
        <position position="2745"/>
    </location>
</feature>
<feature type="compositionally biased region" description="Basic and acidic residues" evidence="8">
    <location>
        <begin position="2380"/>
        <end position="2403"/>
    </location>
</feature>
<dbReference type="Gene3D" id="3.30.420.10">
    <property type="entry name" value="Ribonuclease H-like superfamily/Ribonuclease H"/>
    <property type="match status" value="1"/>
</dbReference>
<feature type="compositionally biased region" description="Acidic residues" evidence="8">
    <location>
        <begin position="707"/>
        <end position="719"/>
    </location>
</feature>
<dbReference type="STRING" id="67767.A0A0J7KLE3"/>
<feature type="domain" description="Integrase catalytic" evidence="10">
    <location>
        <begin position="1526"/>
        <end position="1687"/>
    </location>
</feature>
<dbReference type="Gene3D" id="3.10.10.10">
    <property type="entry name" value="HIV Type 1 Reverse Transcriptase, subunit A, domain 1"/>
    <property type="match status" value="1"/>
</dbReference>
<dbReference type="SUPFAM" id="SSF50630">
    <property type="entry name" value="Acid proteases"/>
    <property type="match status" value="1"/>
</dbReference>